<proteinExistence type="predicted"/>
<dbReference type="GO" id="GO:0006302">
    <property type="term" value="P:double-strand break repair"/>
    <property type="evidence" value="ECO:0007669"/>
    <property type="project" value="TreeGrafter"/>
</dbReference>
<keyword evidence="1" id="KW-0175">Coiled coil</keyword>
<evidence type="ECO:0000256" key="1">
    <source>
        <dbReference type="SAM" id="Coils"/>
    </source>
</evidence>
<dbReference type="EMBL" id="SSFD01000227">
    <property type="protein sequence ID" value="TXH82961.1"/>
    <property type="molecule type" value="Genomic_DNA"/>
</dbReference>
<feature type="coiled-coil region" evidence="1">
    <location>
        <begin position="439"/>
        <end position="466"/>
    </location>
</feature>
<dbReference type="PANTHER" id="PTHR32182:SF0">
    <property type="entry name" value="DNA REPLICATION AND REPAIR PROTEIN RECF"/>
    <property type="match status" value="1"/>
</dbReference>
<dbReference type="RefSeq" id="WP_276659528.1">
    <property type="nucleotide sequence ID" value="NZ_SSFD01000227.1"/>
</dbReference>
<feature type="coiled-coil region" evidence="1">
    <location>
        <begin position="315"/>
        <end position="342"/>
    </location>
</feature>
<dbReference type="Proteomes" id="UP000321192">
    <property type="component" value="Unassembled WGS sequence"/>
</dbReference>
<feature type="coiled-coil region" evidence="1">
    <location>
        <begin position="706"/>
        <end position="733"/>
    </location>
</feature>
<protein>
    <recommendedName>
        <fullName evidence="4">Chromosome segregation protein SMC</fullName>
    </recommendedName>
</protein>
<dbReference type="Pfam" id="PF13558">
    <property type="entry name" value="SbcC_Walker_B"/>
    <property type="match status" value="1"/>
</dbReference>
<sequence length="1150" mass="127967">MKYLERIKVVQFFLFEQQDIPLGEITGIFGPNGSGKSSLLDAVQIAMLGANSRLVALNAQADEQATTRSLRAYCLGQFGESAEHRARDNATTYITLIWRDTETGAPLSMGVCLYASADRDGHEVLGRYILPDVELAMGDHLEVVDGEERPRTWPTFRHQLIERSRASGIDPLFGDSERYIRAALLALRGGGSAPMPEAFTRAFRFALRMRFDKTVDQIVRNDVLEARPTNIKKFKEVTESFRRLADMVAEVEAKIADGERVSLEYDKALLESSRATTWNGLAKMAEAQAAGTSLEQARRAHESAEEAVCFCENRKAQLELEAANAKKTADRARKQREEHAAHKDYGALQTAIQTAQGRAKGKRNEIANNIHLLHRALSDAARSEFLESQDHGHQVAISALDSLKSQISADAITREDAIATLRPALRTANGVFNALFAKGSHLKRDIEKASEELGQAQQNLERVRTGRAPLLPDVQRLMTELSDHGVRATPVCDLVRISNPQWQPVMESYLRNNMEALLVAAEQESEAFRIYRGLTGPRAVYGAKIAMESRQSLGQHPDQGTVAALIEGDNPAAVAYLQRLFGDLRCADTDKEALAGQRTLTKDGMLISSGEIERLRPVPATRFRIGAGSIHHRSAVEKEVADCQAKLEQLKTSEKKLDVLINTLRLVAHEDSALKFVTDMWAAMEDDLHEVDTKTEQLKGAADADYVQLGEQEKAARESAESAEERLRDVMLELGGAVTKREQSKIQANAAQEVLARALDAATLARQHPDVDKEFESRQLDMLNDIYADAYPAMIQHANDQEAVCRRRMTAATSAGSRELGTFLEKYREHAPQEVSTDWMKAREWLKTFLKQLHDTQLATFREDMDEAYRTSQETFRNDVAIALNNHLEWLSETMDRLNEVLRECPAFSNGERYFFRRSPRPQLSSLLKFVKDVAAHGPSDDLLGGPGDLPEEFKALLEDKVAPGATGVRSPLDDYREFFDFEVEILREDPLTKATKVVGHLSKRIGPGSGGEHRAPLYVIAGAALASAYRLDSGNKDGLRLMLIDEAFNKMDPTNIIATMRYLEDLGLQVFMASPGENLGILTAFLNRYYDILRDVDNNAIMIEGREVLPETRALFREDLPEFNPGLVDDELAAMRNSQAHSASVAESV</sequence>
<gene>
    <name evidence="2" type="ORF">E6Q80_14300</name>
</gene>
<dbReference type="Gene3D" id="3.40.50.300">
    <property type="entry name" value="P-loop containing nucleotide triphosphate hydrolases"/>
    <property type="match status" value="1"/>
</dbReference>
<evidence type="ECO:0008006" key="4">
    <source>
        <dbReference type="Google" id="ProtNLM"/>
    </source>
</evidence>
<name>A0A5C7SJP6_THASP</name>
<dbReference type="PANTHER" id="PTHR32182">
    <property type="entry name" value="DNA REPLICATION AND REPAIR PROTEIN RECF"/>
    <property type="match status" value="1"/>
</dbReference>
<organism evidence="2 3">
    <name type="scientific">Thauera aminoaromatica</name>
    <dbReference type="NCBI Taxonomy" id="164330"/>
    <lineage>
        <taxon>Bacteria</taxon>
        <taxon>Pseudomonadati</taxon>
        <taxon>Pseudomonadota</taxon>
        <taxon>Betaproteobacteria</taxon>
        <taxon>Rhodocyclales</taxon>
        <taxon>Zoogloeaceae</taxon>
        <taxon>Thauera</taxon>
    </lineage>
</organism>
<evidence type="ECO:0000313" key="3">
    <source>
        <dbReference type="Proteomes" id="UP000321192"/>
    </source>
</evidence>
<dbReference type="Pfam" id="PF13555">
    <property type="entry name" value="AAA_29"/>
    <property type="match status" value="1"/>
</dbReference>
<reference evidence="2 3" key="1">
    <citation type="submission" date="2018-09" db="EMBL/GenBank/DDBJ databases">
        <title>Metagenome Assembled Genomes from an Advanced Water Purification Facility.</title>
        <authorList>
            <person name="Stamps B.W."/>
            <person name="Spear J.R."/>
        </authorList>
    </citation>
    <scope>NUCLEOTIDE SEQUENCE [LARGE SCALE GENOMIC DNA]</scope>
    <source>
        <strain evidence="2">Bin_27_1</strain>
    </source>
</reference>
<evidence type="ECO:0000313" key="2">
    <source>
        <dbReference type="EMBL" id="TXH82961.1"/>
    </source>
</evidence>
<dbReference type="GO" id="GO:0000731">
    <property type="term" value="P:DNA synthesis involved in DNA repair"/>
    <property type="evidence" value="ECO:0007669"/>
    <property type="project" value="TreeGrafter"/>
</dbReference>
<dbReference type="SUPFAM" id="SSF52540">
    <property type="entry name" value="P-loop containing nucleoside triphosphate hydrolases"/>
    <property type="match status" value="1"/>
</dbReference>
<accession>A0A5C7SJP6</accession>
<comment type="caution">
    <text evidence="2">The sequence shown here is derived from an EMBL/GenBank/DDBJ whole genome shotgun (WGS) entry which is preliminary data.</text>
</comment>
<dbReference type="AlphaFoldDB" id="A0A5C7SJP6"/>
<dbReference type="InterPro" id="IPR027417">
    <property type="entry name" value="P-loop_NTPase"/>
</dbReference>